<evidence type="ECO:0000256" key="1">
    <source>
        <dbReference type="SAM" id="MobiDB-lite"/>
    </source>
</evidence>
<dbReference type="RefSeq" id="XP_043012978.1">
    <property type="nucleotide sequence ID" value="XM_043148379.1"/>
</dbReference>
<reference evidence="2" key="1">
    <citation type="journal article" date="2021" name="Genome Biol. Evol.">
        <title>The assembled and annotated genome of the fairy-ring fungus Marasmius oreades.</title>
        <authorList>
            <person name="Hiltunen M."/>
            <person name="Ament-Velasquez S.L."/>
            <person name="Johannesson H."/>
        </authorList>
    </citation>
    <scope>NUCLEOTIDE SEQUENCE</scope>
    <source>
        <strain evidence="2">03SP1</strain>
    </source>
</reference>
<feature type="region of interest" description="Disordered" evidence="1">
    <location>
        <begin position="703"/>
        <end position="728"/>
    </location>
</feature>
<dbReference type="OrthoDB" id="73076at2759"/>
<feature type="region of interest" description="Disordered" evidence="1">
    <location>
        <begin position="540"/>
        <end position="559"/>
    </location>
</feature>
<sequence>MCHVMMEQAVRLSKGKGMQNMNYPPEYDDWCHVLACIRPEAYRVFSSEFAGRSERSFQMKRSVAPNFVQGVTEQCRQVVQTYLETYCYPKHAPLAFAVDDTKLLPGYRPYYDPHKKQWFIVGGAGAIFEVNNVDALNKQLAAIKEAKATKVRLWALQILLPHIPPCIVAVTPIGNSNSATELAQMEMQILDHLVGNLHLTIISLGSDGTVTEREARRELVKSGYATLHHHCFPHPDSSDSPQTIKIPIYTIHGQKMVPNQDSKHARKTMRNNAFSGARCLVLGGHVICYQHVREIVHDTLRSPLYVRDVEKMDRQDDRAAARLFSASTLDYVIEHMSDYLGLASYVFVFGDMVDAYQSRTISHFERAKVILRARFFKDLWKKFLQEAGYPANRYYLSRDCDDILDTVIESLLGLQIIHRDHLEENFPLLPWMHGTEMCEHIFGFMRQLIPDFTMLDILRAVPKLAVRLRAACAIQNKSADFRRTAAGYSHTYFSSDSANLNRLSDFPTDEELTTAAKTAWSEAVSLWGILGYFPEDGTAPTVSKDQLAPDEEDEDESSMVTERRELQNALDSASTLSISGTPASVDAIIDECTFAAASLELNDLEKITSLPNDDPESLQLLQTHVMAVLNSIASSGTEAAVQVEQLLASIQKPEQSGHAMTMTTPQTTSSIPPAVLVDSVKADLSGLVQTRYTNQSRECAESVRIRGRERDPVEERREGEVETRRATSEHKKLARKIYEIIRLHSEQGTSTGLNRRERTKAASGSNNKSESTPTAAGNTANAKAAAQSRASRMIKQRRKEYKSVPKLAESLATAQVDLISKIKPGIYGIVLDGEELRIGKVITMYEKGGGSAGKHAWTPESGNIGSLSYIVLQVWQQVRPNARRFTASFGSTTHLSIPQFSHLPSSAFLHRIPESSVHPASSYLDLEPKFFDDVFVEIYRAKSTVVQAFRRLQRPTKKGEDMDDDQGHL</sequence>
<accession>A0A9P8ACB8</accession>
<feature type="compositionally biased region" description="Polar residues" evidence="1">
    <location>
        <begin position="762"/>
        <end position="773"/>
    </location>
</feature>
<comment type="caution">
    <text evidence="2">The sequence shown here is derived from an EMBL/GenBank/DDBJ whole genome shotgun (WGS) entry which is preliminary data.</text>
</comment>
<gene>
    <name evidence="2" type="ORF">E1B28_003937</name>
</gene>
<dbReference type="Proteomes" id="UP001049176">
    <property type="component" value="Chromosome 2"/>
</dbReference>
<dbReference type="AlphaFoldDB" id="A0A9P8ACB8"/>
<name>A0A9P8ACB8_9AGAR</name>
<dbReference type="KEGG" id="more:E1B28_003937"/>
<evidence type="ECO:0000313" key="2">
    <source>
        <dbReference type="EMBL" id="KAG7096508.1"/>
    </source>
</evidence>
<feature type="compositionally biased region" description="Acidic residues" evidence="1">
    <location>
        <begin position="548"/>
        <end position="557"/>
    </location>
</feature>
<dbReference type="EMBL" id="CM032182">
    <property type="protein sequence ID" value="KAG7096508.1"/>
    <property type="molecule type" value="Genomic_DNA"/>
</dbReference>
<proteinExistence type="predicted"/>
<protein>
    <submittedName>
        <fullName evidence="2">Uncharacterized protein</fullName>
    </submittedName>
</protein>
<evidence type="ECO:0000313" key="3">
    <source>
        <dbReference type="Proteomes" id="UP001049176"/>
    </source>
</evidence>
<dbReference type="GeneID" id="66073013"/>
<feature type="compositionally biased region" description="Low complexity" evidence="1">
    <location>
        <begin position="774"/>
        <end position="791"/>
    </location>
</feature>
<keyword evidence="3" id="KW-1185">Reference proteome</keyword>
<feature type="region of interest" description="Disordered" evidence="1">
    <location>
        <begin position="748"/>
        <end position="796"/>
    </location>
</feature>
<organism evidence="2 3">
    <name type="scientific">Marasmius oreades</name>
    <name type="common">fairy-ring Marasmius</name>
    <dbReference type="NCBI Taxonomy" id="181124"/>
    <lineage>
        <taxon>Eukaryota</taxon>
        <taxon>Fungi</taxon>
        <taxon>Dikarya</taxon>
        <taxon>Basidiomycota</taxon>
        <taxon>Agaricomycotina</taxon>
        <taxon>Agaricomycetes</taxon>
        <taxon>Agaricomycetidae</taxon>
        <taxon>Agaricales</taxon>
        <taxon>Marasmiineae</taxon>
        <taxon>Marasmiaceae</taxon>
        <taxon>Marasmius</taxon>
    </lineage>
</organism>